<dbReference type="STRING" id="1149755.A0A2J6RAR7"/>
<keyword evidence="4 5" id="KW-0408">Iron</keyword>
<dbReference type="InterPro" id="IPR036396">
    <property type="entry name" value="Cyt_P450_sf"/>
</dbReference>
<protein>
    <submittedName>
        <fullName evidence="7">Cytochrome P450</fullName>
    </submittedName>
</protein>
<dbReference type="GO" id="GO:0020037">
    <property type="term" value="F:heme binding"/>
    <property type="evidence" value="ECO:0007669"/>
    <property type="project" value="InterPro"/>
</dbReference>
<name>A0A2J6RAR7_HYAVF</name>
<keyword evidence="5 6" id="KW-0349">Heme</keyword>
<evidence type="ECO:0000256" key="6">
    <source>
        <dbReference type="RuleBase" id="RU000461"/>
    </source>
</evidence>
<dbReference type="GO" id="GO:0005506">
    <property type="term" value="F:iron ion binding"/>
    <property type="evidence" value="ECO:0007669"/>
    <property type="project" value="InterPro"/>
</dbReference>
<reference evidence="7 8" key="1">
    <citation type="submission" date="2016-04" db="EMBL/GenBank/DDBJ databases">
        <title>A degradative enzymes factory behind the ericoid mycorrhizal symbiosis.</title>
        <authorList>
            <consortium name="DOE Joint Genome Institute"/>
            <person name="Martino E."/>
            <person name="Morin E."/>
            <person name="Grelet G."/>
            <person name="Kuo A."/>
            <person name="Kohler A."/>
            <person name="Daghino S."/>
            <person name="Barry K."/>
            <person name="Choi C."/>
            <person name="Cichocki N."/>
            <person name="Clum A."/>
            <person name="Copeland A."/>
            <person name="Hainaut M."/>
            <person name="Haridas S."/>
            <person name="Labutti K."/>
            <person name="Lindquist E."/>
            <person name="Lipzen A."/>
            <person name="Khouja H.-R."/>
            <person name="Murat C."/>
            <person name="Ohm R."/>
            <person name="Olson A."/>
            <person name="Spatafora J."/>
            <person name="Veneault-Fourrey C."/>
            <person name="Henrissat B."/>
            <person name="Grigoriev I."/>
            <person name="Martin F."/>
            <person name="Perotto S."/>
        </authorList>
    </citation>
    <scope>NUCLEOTIDE SEQUENCE [LARGE SCALE GENOMIC DNA]</scope>
    <source>
        <strain evidence="7 8">F</strain>
    </source>
</reference>
<organism evidence="7 8">
    <name type="scientific">Hyaloscypha variabilis (strain UAMH 11265 / GT02V1 / F)</name>
    <name type="common">Meliniomyces variabilis</name>
    <dbReference type="NCBI Taxonomy" id="1149755"/>
    <lineage>
        <taxon>Eukaryota</taxon>
        <taxon>Fungi</taxon>
        <taxon>Dikarya</taxon>
        <taxon>Ascomycota</taxon>
        <taxon>Pezizomycotina</taxon>
        <taxon>Leotiomycetes</taxon>
        <taxon>Helotiales</taxon>
        <taxon>Hyaloscyphaceae</taxon>
        <taxon>Hyaloscypha</taxon>
        <taxon>Hyaloscypha variabilis</taxon>
    </lineage>
</organism>
<feature type="binding site" description="axial binding residue" evidence="5">
    <location>
        <position position="444"/>
    </location>
    <ligand>
        <name>heme</name>
        <dbReference type="ChEBI" id="CHEBI:30413"/>
    </ligand>
    <ligandPart>
        <name>Fe</name>
        <dbReference type="ChEBI" id="CHEBI:18248"/>
    </ligandPart>
</feature>
<dbReference type="PRINTS" id="PR00385">
    <property type="entry name" value="P450"/>
</dbReference>
<gene>
    <name evidence="7" type="ORF">L207DRAFT_516547</name>
</gene>
<comment type="cofactor">
    <cofactor evidence="5">
        <name>heme</name>
        <dbReference type="ChEBI" id="CHEBI:30413"/>
    </cofactor>
</comment>
<dbReference type="InterPro" id="IPR002401">
    <property type="entry name" value="Cyt_P450_E_grp-I"/>
</dbReference>
<dbReference type="Gene3D" id="1.10.630.10">
    <property type="entry name" value="Cytochrome P450"/>
    <property type="match status" value="1"/>
</dbReference>
<dbReference type="PRINTS" id="PR00463">
    <property type="entry name" value="EP450I"/>
</dbReference>
<proteinExistence type="inferred from homology"/>
<dbReference type="AlphaFoldDB" id="A0A2J6RAR7"/>
<dbReference type="PANTHER" id="PTHR24296">
    <property type="entry name" value="CYTOCHROME P450"/>
    <property type="match status" value="1"/>
</dbReference>
<evidence type="ECO:0000313" key="8">
    <source>
        <dbReference type="Proteomes" id="UP000235786"/>
    </source>
</evidence>
<dbReference type="Proteomes" id="UP000235786">
    <property type="component" value="Unassembled WGS sequence"/>
</dbReference>
<dbReference type="GO" id="GO:0006629">
    <property type="term" value="P:lipid metabolic process"/>
    <property type="evidence" value="ECO:0007669"/>
    <property type="project" value="UniProtKB-ARBA"/>
</dbReference>
<sequence length="498" mass="56129">MHTTTLLLACSLVSLIAYHLFGGSKLRRNGQPLRRPPNTLPLAGNGILFLQARHKLFSWFVKCERLFGFETFQISVPTLPPGVVINDPKNLEFVLKNEGIFSKGDFFKRRSWDLFGNGIINTDGELWKVQRKAGLQFLSNTNLKVLTDVALPKYLDDSIQSLKRSKGGEVIDLEDTFHELTTILFGFLAFNVEIHNSHPFSKAFDYASGATCERFQNPLWPVTEIFFGGEFKKAVAQVKAFGSMIVSNAIQAKQSKERETNIDSSSGDMSGSLINSLLESIDDHQMVADAALNYLSAGRDTTAQALTWTFYLLMRNPSKLEAIRHEVSAVLKTEPNDKNSKLNTEVFRPSSMPYVMAVFYETLRLYPPVPFEMKQCERATTMPDGTFLPKETILIWCTWAMNRSRLTWGEDADIFMPERWLENGNLISKTAFEYPVFNGGPRTCLGKKMAELVAVQVIATLVFKFDFKAVDDRERISKNSLTLPMEGGLPCYVSNRST</sequence>
<dbReference type="OrthoDB" id="1470350at2759"/>
<dbReference type="PROSITE" id="PS00086">
    <property type="entry name" value="CYTOCHROME_P450"/>
    <property type="match status" value="1"/>
</dbReference>
<keyword evidence="2 5" id="KW-0479">Metal-binding</keyword>
<comment type="similarity">
    <text evidence="1 6">Belongs to the cytochrome P450 family.</text>
</comment>
<evidence type="ECO:0000256" key="1">
    <source>
        <dbReference type="ARBA" id="ARBA00010617"/>
    </source>
</evidence>
<keyword evidence="6" id="KW-0503">Monooxygenase</keyword>
<evidence type="ECO:0000256" key="5">
    <source>
        <dbReference type="PIRSR" id="PIRSR602401-1"/>
    </source>
</evidence>
<dbReference type="Pfam" id="PF00067">
    <property type="entry name" value="p450"/>
    <property type="match status" value="1"/>
</dbReference>
<evidence type="ECO:0000256" key="3">
    <source>
        <dbReference type="ARBA" id="ARBA00023002"/>
    </source>
</evidence>
<accession>A0A2J6RAR7</accession>
<dbReference type="SUPFAM" id="SSF48264">
    <property type="entry name" value="Cytochrome P450"/>
    <property type="match status" value="1"/>
</dbReference>
<dbReference type="GO" id="GO:0004497">
    <property type="term" value="F:monooxygenase activity"/>
    <property type="evidence" value="ECO:0007669"/>
    <property type="project" value="UniProtKB-KW"/>
</dbReference>
<evidence type="ECO:0000313" key="7">
    <source>
        <dbReference type="EMBL" id="PMD35595.1"/>
    </source>
</evidence>
<dbReference type="GO" id="GO:0016705">
    <property type="term" value="F:oxidoreductase activity, acting on paired donors, with incorporation or reduction of molecular oxygen"/>
    <property type="evidence" value="ECO:0007669"/>
    <property type="project" value="InterPro"/>
</dbReference>
<dbReference type="InterPro" id="IPR017972">
    <property type="entry name" value="Cyt_P450_CS"/>
</dbReference>
<evidence type="ECO:0000256" key="4">
    <source>
        <dbReference type="ARBA" id="ARBA00023004"/>
    </source>
</evidence>
<dbReference type="EMBL" id="KZ613952">
    <property type="protein sequence ID" value="PMD35595.1"/>
    <property type="molecule type" value="Genomic_DNA"/>
</dbReference>
<keyword evidence="3 6" id="KW-0560">Oxidoreductase</keyword>
<dbReference type="InterPro" id="IPR001128">
    <property type="entry name" value="Cyt_P450"/>
</dbReference>
<keyword evidence="8" id="KW-1185">Reference proteome</keyword>
<evidence type="ECO:0000256" key="2">
    <source>
        <dbReference type="ARBA" id="ARBA00022723"/>
    </source>
</evidence>